<proteinExistence type="predicted"/>
<dbReference type="Proteomes" id="UP000838756">
    <property type="component" value="Unassembled WGS sequence"/>
</dbReference>
<protein>
    <submittedName>
        <fullName evidence="1">Jg9162 protein</fullName>
    </submittedName>
</protein>
<accession>A0A8S4S2G9</accession>
<organism evidence="1 2">
    <name type="scientific">Pararge aegeria aegeria</name>
    <dbReference type="NCBI Taxonomy" id="348720"/>
    <lineage>
        <taxon>Eukaryota</taxon>
        <taxon>Metazoa</taxon>
        <taxon>Ecdysozoa</taxon>
        <taxon>Arthropoda</taxon>
        <taxon>Hexapoda</taxon>
        <taxon>Insecta</taxon>
        <taxon>Pterygota</taxon>
        <taxon>Neoptera</taxon>
        <taxon>Endopterygota</taxon>
        <taxon>Lepidoptera</taxon>
        <taxon>Glossata</taxon>
        <taxon>Ditrysia</taxon>
        <taxon>Papilionoidea</taxon>
        <taxon>Nymphalidae</taxon>
        <taxon>Satyrinae</taxon>
        <taxon>Satyrini</taxon>
        <taxon>Parargina</taxon>
        <taxon>Pararge</taxon>
    </lineage>
</organism>
<evidence type="ECO:0000313" key="1">
    <source>
        <dbReference type="EMBL" id="CAH2246938.1"/>
    </source>
</evidence>
<sequence length="86" mass="9621">MDTRGVRIATQHRLLSFRRPSPKMDRWLEVSKLQGAVAQNNGGTTAAQNHVAYLENPSNDLWPVVNDDHNDVETSVTPYKVSATFV</sequence>
<name>A0A8S4S2G9_9NEOP</name>
<comment type="caution">
    <text evidence="1">The sequence shown here is derived from an EMBL/GenBank/DDBJ whole genome shotgun (WGS) entry which is preliminary data.</text>
</comment>
<keyword evidence="2" id="KW-1185">Reference proteome</keyword>
<dbReference type="EMBL" id="CAKXAJ010025947">
    <property type="protein sequence ID" value="CAH2246938.1"/>
    <property type="molecule type" value="Genomic_DNA"/>
</dbReference>
<dbReference type="AlphaFoldDB" id="A0A8S4S2G9"/>
<reference evidence="1" key="1">
    <citation type="submission" date="2022-03" db="EMBL/GenBank/DDBJ databases">
        <authorList>
            <person name="Lindestad O."/>
        </authorList>
    </citation>
    <scope>NUCLEOTIDE SEQUENCE</scope>
</reference>
<gene>
    <name evidence="1" type="primary">jg9162</name>
    <name evidence="1" type="ORF">PAEG_LOCUS21456</name>
</gene>
<evidence type="ECO:0000313" key="2">
    <source>
        <dbReference type="Proteomes" id="UP000838756"/>
    </source>
</evidence>